<dbReference type="CTD" id="2693"/>
<dbReference type="Proteomes" id="UP000472275">
    <property type="component" value="Chromosome 10"/>
</dbReference>
<evidence type="ECO:0000256" key="1">
    <source>
        <dbReference type="ARBA" id="ARBA00004651"/>
    </source>
</evidence>
<dbReference type="InterPro" id="IPR017452">
    <property type="entry name" value="GPCR_Rhodpsn_7TM"/>
</dbReference>
<dbReference type="GO" id="GO:0005886">
    <property type="term" value="C:plasma membrane"/>
    <property type="evidence" value="ECO:0007669"/>
    <property type="project" value="UniProtKB-SubCell"/>
</dbReference>
<dbReference type="GO" id="GO:0009755">
    <property type="term" value="P:hormone-mediated signaling pathway"/>
    <property type="evidence" value="ECO:0007669"/>
    <property type="project" value="Ensembl"/>
</dbReference>
<dbReference type="GO" id="GO:0009986">
    <property type="term" value="C:cell surface"/>
    <property type="evidence" value="ECO:0007669"/>
    <property type="project" value="Ensembl"/>
</dbReference>
<accession>A0A663E2V5</accession>
<dbReference type="GO" id="GO:0032100">
    <property type="term" value="P:positive regulation of appetite"/>
    <property type="evidence" value="ECO:0007669"/>
    <property type="project" value="Ensembl"/>
</dbReference>
<dbReference type="GO" id="GO:0048009">
    <property type="term" value="P:insulin-like growth factor receptor signaling pathway"/>
    <property type="evidence" value="ECO:0007669"/>
    <property type="project" value="Ensembl"/>
</dbReference>
<feature type="compositionally biased region" description="Low complexity" evidence="16">
    <location>
        <begin position="1"/>
        <end position="12"/>
    </location>
</feature>
<evidence type="ECO:0000256" key="2">
    <source>
        <dbReference type="ARBA" id="ARBA00018726"/>
    </source>
</evidence>
<dbReference type="RefSeq" id="XP_029885291.1">
    <property type="nucleotide sequence ID" value="XM_030029431.1"/>
</dbReference>
<keyword evidence="6 15" id="KW-0297">G-protein coupled receptor</keyword>
<dbReference type="PRINTS" id="PR01417">
    <property type="entry name" value="GHSRECEPTOR"/>
</dbReference>
<evidence type="ECO:0000256" key="4">
    <source>
        <dbReference type="ARBA" id="ARBA00022692"/>
    </source>
</evidence>
<dbReference type="GO" id="GO:0032869">
    <property type="term" value="P:cellular response to insulin stimulus"/>
    <property type="evidence" value="ECO:0007669"/>
    <property type="project" value="Ensembl"/>
</dbReference>
<dbReference type="InterPro" id="IPR003905">
    <property type="entry name" value="GHS-R/MTLR"/>
</dbReference>
<evidence type="ECO:0000256" key="8">
    <source>
        <dbReference type="ARBA" id="ARBA00023157"/>
    </source>
</evidence>
<dbReference type="PROSITE" id="PS50262">
    <property type="entry name" value="G_PROTEIN_RECEP_F1_2"/>
    <property type="match status" value="1"/>
</dbReference>
<evidence type="ECO:0000259" key="18">
    <source>
        <dbReference type="PROSITE" id="PS50262"/>
    </source>
</evidence>
<dbReference type="GO" id="GO:0032720">
    <property type="term" value="P:negative regulation of tumor necrosis factor production"/>
    <property type="evidence" value="ECO:0007669"/>
    <property type="project" value="Ensembl"/>
</dbReference>
<dbReference type="PANTHER" id="PTHR24243">
    <property type="entry name" value="G-PROTEIN COUPLED RECEPTOR"/>
    <property type="match status" value="1"/>
</dbReference>
<dbReference type="OrthoDB" id="10011262at2759"/>
<comment type="similarity">
    <text evidence="15">Belongs to the G-protein coupled receptor 1 family.</text>
</comment>
<feature type="transmembrane region" description="Helical" evidence="17">
    <location>
        <begin position="31"/>
        <end position="54"/>
    </location>
</feature>
<evidence type="ECO:0000256" key="3">
    <source>
        <dbReference type="ARBA" id="ARBA00022475"/>
    </source>
</evidence>
<keyword evidence="3" id="KW-1003">Cell membrane</keyword>
<evidence type="ECO:0000256" key="10">
    <source>
        <dbReference type="ARBA" id="ARBA00023180"/>
    </source>
</evidence>
<dbReference type="Pfam" id="PF00001">
    <property type="entry name" value="7tm_1"/>
    <property type="match status" value="1"/>
</dbReference>
<dbReference type="GO" id="GO:0045121">
    <property type="term" value="C:membrane raft"/>
    <property type="evidence" value="ECO:0007669"/>
    <property type="project" value="Ensembl"/>
</dbReference>
<evidence type="ECO:0000256" key="14">
    <source>
        <dbReference type="ARBA" id="ARBA00056988"/>
    </source>
</evidence>
<dbReference type="InterPro" id="IPR000276">
    <property type="entry name" value="GPCR_Rhodpsn"/>
</dbReference>
<dbReference type="AlphaFoldDB" id="A0A663E2V5"/>
<reference evidence="19" key="1">
    <citation type="submission" date="2025-08" db="UniProtKB">
        <authorList>
            <consortium name="Ensembl"/>
        </authorList>
    </citation>
    <scope>IDENTIFICATION</scope>
</reference>
<evidence type="ECO:0000256" key="6">
    <source>
        <dbReference type="ARBA" id="ARBA00023040"/>
    </source>
</evidence>
<evidence type="ECO:0000256" key="9">
    <source>
        <dbReference type="ARBA" id="ARBA00023170"/>
    </source>
</evidence>
<reference evidence="19" key="2">
    <citation type="submission" date="2025-09" db="UniProtKB">
        <authorList>
            <consortium name="Ensembl"/>
        </authorList>
    </citation>
    <scope>IDENTIFICATION</scope>
</reference>
<dbReference type="Ensembl" id="ENSACCT00020006797.1">
    <property type="protein sequence ID" value="ENSACCP00020006513.1"/>
    <property type="gene ID" value="ENSACCG00020004449.1"/>
</dbReference>
<keyword evidence="20" id="KW-1185">Reference proteome</keyword>
<dbReference type="GeneID" id="115347745"/>
<feature type="domain" description="G-protein coupled receptors family 1 profile" evidence="18">
    <location>
        <begin position="54"/>
        <end position="317"/>
    </location>
</feature>
<keyword evidence="7 17" id="KW-0472">Membrane</keyword>
<feature type="transmembrane region" description="Helical" evidence="17">
    <location>
        <begin position="258"/>
        <end position="280"/>
    </location>
</feature>
<feature type="region of interest" description="Disordered" evidence="16">
    <location>
        <begin position="1"/>
        <end position="26"/>
    </location>
</feature>
<dbReference type="GO" id="GO:0051963">
    <property type="term" value="P:regulation of synapse assembly"/>
    <property type="evidence" value="ECO:0007669"/>
    <property type="project" value="Ensembl"/>
</dbReference>
<dbReference type="GO" id="GO:0032691">
    <property type="term" value="P:negative regulation of interleukin-1 beta production"/>
    <property type="evidence" value="ECO:0007669"/>
    <property type="project" value="Ensembl"/>
</dbReference>
<dbReference type="GO" id="GO:0008343">
    <property type="term" value="P:adult feeding behavior"/>
    <property type="evidence" value="ECO:0007669"/>
    <property type="project" value="Ensembl"/>
</dbReference>
<dbReference type="PANTHER" id="PTHR24243:SF7">
    <property type="entry name" value="GROWTH HORMONE SECRETAGOGUE RECEPTOR TYPE 1"/>
    <property type="match status" value="1"/>
</dbReference>
<dbReference type="GO" id="GO:0002031">
    <property type="term" value="P:G protein-coupled receptor internalization"/>
    <property type="evidence" value="ECO:0007669"/>
    <property type="project" value="Ensembl"/>
</dbReference>
<dbReference type="GO" id="GO:0016520">
    <property type="term" value="F:growth hormone-releasing hormone receptor activity"/>
    <property type="evidence" value="ECO:0007669"/>
    <property type="project" value="Ensembl"/>
</dbReference>
<evidence type="ECO:0000313" key="20">
    <source>
        <dbReference type="Proteomes" id="UP000472275"/>
    </source>
</evidence>
<evidence type="ECO:0000256" key="17">
    <source>
        <dbReference type="SAM" id="Phobius"/>
    </source>
</evidence>
<evidence type="ECO:0000313" key="19">
    <source>
        <dbReference type="Ensembl" id="ENSACCP00020006513.1"/>
    </source>
</evidence>
<keyword evidence="8" id="KW-1015">Disulfide bond</keyword>
<feature type="transmembrane region" description="Helical" evidence="17">
    <location>
        <begin position="156"/>
        <end position="178"/>
    </location>
</feature>
<keyword evidence="4 15" id="KW-0812">Transmembrane</keyword>
<dbReference type="GO" id="GO:0050728">
    <property type="term" value="P:negative regulation of inflammatory response"/>
    <property type="evidence" value="ECO:0007669"/>
    <property type="project" value="Ensembl"/>
</dbReference>
<comment type="subcellular location">
    <subcellularLocation>
        <location evidence="1">Cell membrane</location>
        <topology evidence="1">Multi-pass membrane protein</topology>
    </subcellularLocation>
</comment>
<dbReference type="SUPFAM" id="SSF81321">
    <property type="entry name" value="Family A G protein-coupled receptor-like"/>
    <property type="match status" value="1"/>
</dbReference>
<feature type="transmembrane region" description="Helical" evidence="17">
    <location>
        <begin position="300"/>
        <end position="320"/>
    </location>
</feature>
<dbReference type="GO" id="GO:0001616">
    <property type="term" value="F:growth hormone secretagogue receptor activity"/>
    <property type="evidence" value="ECO:0007669"/>
    <property type="project" value="Ensembl"/>
</dbReference>
<feature type="transmembrane region" description="Helical" evidence="17">
    <location>
        <begin position="74"/>
        <end position="95"/>
    </location>
</feature>
<gene>
    <name evidence="19" type="primary">GHSR</name>
</gene>
<dbReference type="GO" id="GO:0032715">
    <property type="term" value="P:negative regulation of interleukin-6 production"/>
    <property type="evidence" value="ECO:0007669"/>
    <property type="project" value="Ensembl"/>
</dbReference>
<dbReference type="KEGG" id="achc:115347745"/>
<dbReference type="GO" id="GO:0043005">
    <property type="term" value="C:neuron projection"/>
    <property type="evidence" value="ECO:0007669"/>
    <property type="project" value="Ensembl"/>
</dbReference>
<dbReference type="PRINTS" id="PR00237">
    <property type="entry name" value="GPCRRHODOPSN"/>
</dbReference>
<dbReference type="InParanoid" id="A0A663E2V5"/>
<dbReference type="Gene3D" id="1.20.1070.10">
    <property type="entry name" value="Rhodopsin 7-helix transmembrane proteins"/>
    <property type="match status" value="1"/>
</dbReference>
<dbReference type="GO" id="GO:0040018">
    <property type="term" value="P:positive regulation of multicellular organism growth"/>
    <property type="evidence" value="ECO:0007669"/>
    <property type="project" value="Ensembl"/>
</dbReference>
<evidence type="ECO:0000256" key="12">
    <source>
        <dbReference type="ARBA" id="ARBA00032291"/>
    </source>
</evidence>
<evidence type="ECO:0000256" key="11">
    <source>
        <dbReference type="ARBA" id="ARBA00023224"/>
    </source>
</evidence>
<protein>
    <recommendedName>
        <fullName evidence="2">Growth hormone secretagogue receptor type 1</fullName>
    </recommendedName>
    <alternativeName>
        <fullName evidence="13">GH-releasing peptide receptor</fullName>
    </alternativeName>
    <alternativeName>
        <fullName evidence="12">Ghrelin receptor</fullName>
    </alternativeName>
</protein>
<keyword evidence="11 15" id="KW-0807">Transducer</keyword>
<keyword evidence="10" id="KW-0325">Glycoprotein</keyword>
<dbReference type="PROSITE" id="PS00237">
    <property type="entry name" value="G_PROTEIN_RECEP_F1_1"/>
    <property type="match status" value="1"/>
</dbReference>
<dbReference type="CDD" id="cd15131">
    <property type="entry name" value="7tmA_GHSR"/>
    <property type="match status" value="1"/>
</dbReference>
<sequence>MRSPRAAGMREGNAGGRGGENRTGSEPPPQLFPAAVLTGITVACVLLFVVGIVGNLLTVLVVSRFRDMRTTTNFYLSSMAFSDLLIFLCMPLDLFRLWQYRPWNFGDLLCKLFQFVSESCTYSTILNITALSVERYVAICFPLRAKVIITKGKVKLVILFLWAVSFISAGPIFVLVGVEHENGTNPLSTNECRATEYAVRSGLLTIMVWTSSIFFFLPVFCLTVLYSLIGRKLWRRKRKNIGPNAVIRDKNNKQTVKMLVVVVFAFILCWLPFHVGRYLFSKSFEAGSLEIAVISQYCNLVSFVLFYLSAAINPILYNIMSKKYRVAACQLFGLKPLPKKRLSSTKQESLRVWTEPSVTT</sequence>
<dbReference type="GO" id="GO:0008154">
    <property type="term" value="P:actin polymerization or depolymerization"/>
    <property type="evidence" value="ECO:0007669"/>
    <property type="project" value="Ensembl"/>
</dbReference>
<dbReference type="GeneTree" id="ENSGT01120000271823"/>
<evidence type="ECO:0000256" key="7">
    <source>
        <dbReference type="ARBA" id="ARBA00023136"/>
    </source>
</evidence>
<dbReference type="GO" id="GO:0043568">
    <property type="term" value="P:positive regulation of insulin-like growth factor receptor signaling pathway"/>
    <property type="evidence" value="ECO:0007669"/>
    <property type="project" value="Ensembl"/>
</dbReference>
<evidence type="ECO:0000256" key="13">
    <source>
        <dbReference type="ARBA" id="ARBA00033151"/>
    </source>
</evidence>
<dbReference type="GO" id="GO:0032094">
    <property type="term" value="P:response to food"/>
    <property type="evidence" value="ECO:0007669"/>
    <property type="project" value="Ensembl"/>
</dbReference>
<evidence type="ECO:0000256" key="16">
    <source>
        <dbReference type="SAM" id="MobiDB-lite"/>
    </source>
</evidence>
<proteinExistence type="inferred from homology"/>
<evidence type="ECO:0000256" key="5">
    <source>
        <dbReference type="ARBA" id="ARBA00022989"/>
    </source>
</evidence>
<keyword evidence="5 17" id="KW-1133">Transmembrane helix</keyword>
<keyword evidence="9 15" id="KW-0675">Receptor</keyword>
<comment type="function">
    <text evidence="14">Receptor for ghrelin, coupled to G-alpha-11 proteins. Stimulates growth hormone secretion. Also binds other growth hormone releasing peptides (GHRP) (e.g. Met-enkephalin and GHRP-6) as well as non-peptide, low molecular weight secretagogues (e.g. L-692,429, MK-0677, adenosine).</text>
</comment>
<evidence type="ECO:0000256" key="15">
    <source>
        <dbReference type="RuleBase" id="RU000688"/>
    </source>
</evidence>
<dbReference type="GO" id="GO:0030252">
    <property type="term" value="P:growth hormone secretion"/>
    <property type="evidence" value="ECO:0007669"/>
    <property type="project" value="Ensembl"/>
</dbReference>
<name>A0A663E2V5_AQUCH</name>
<organism evidence="19 20">
    <name type="scientific">Aquila chrysaetos chrysaetos</name>
    <dbReference type="NCBI Taxonomy" id="223781"/>
    <lineage>
        <taxon>Eukaryota</taxon>
        <taxon>Metazoa</taxon>
        <taxon>Chordata</taxon>
        <taxon>Craniata</taxon>
        <taxon>Vertebrata</taxon>
        <taxon>Euteleostomi</taxon>
        <taxon>Archelosauria</taxon>
        <taxon>Archosauria</taxon>
        <taxon>Dinosauria</taxon>
        <taxon>Saurischia</taxon>
        <taxon>Theropoda</taxon>
        <taxon>Coelurosauria</taxon>
        <taxon>Aves</taxon>
        <taxon>Neognathae</taxon>
        <taxon>Neoaves</taxon>
        <taxon>Telluraves</taxon>
        <taxon>Accipitrimorphae</taxon>
        <taxon>Accipitriformes</taxon>
        <taxon>Accipitridae</taxon>
        <taxon>Accipitrinae</taxon>
        <taxon>Aquila</taxon>
    </lineage>
</organism>
<dbReference type="FunFam" id="1.20.1070.10:FF:000125">
    <property type="entry name" value="growth hormone secretagogue receptor type 1"/>
    <property type="match status" value="1"/>
</dbReference>
<feature type="transmembrane region" description="Helical" evidence="17">
    <location>
        <begin position="206"/>
        <end position="229"/>
    </location>
</feature>